<dbReference type="STRING" id="385682.SAMN05444380_10452"/>
<evidence type="ECO:0000256" key="7">
    <source>
        <dbReference type="HAMAP-Rule" id="MF_02060"/>
    </source>
</evidence>
<keyword evidence="4 7" id="KW-0949">S-adenosyl-L-methionine</keyword>
<keyword evidence="3 7" id="KW-0808">Transferase</keyword>
<feature type="binding site" evidence="7">
    <location>
        <position position="180"/>
    </location>
    <ligand>
        <name>S-adenosyl-L-methionine</name>
        <dbReference type="ChEBI" id="CHEBI:59789"/>
    </ligand>
</feature>
<dbReference type="InterPro" id="IPR029026">
    <property type="entry name" value="tRNA_m1G_MTases_N"/>
</dbReference>
<comment type="caution">
    <text evidence="7">Lacks conserved residue(s) required for the propagation of feature annotation.</text>
</comment>
<dbReference type="EMBL" id="FONA01000004">
    <property type="protein sequence ID" value="SFD93048.1"/>
    <property type="molecule type" value="Genomic_DNA"/>
</dbReference>
<dbReference type="Proteomes" id="UP000181976">
    <property type="component" value="Unassembled WGS sequence"/>
</dbReference>
<feature type="binding site" evidence="7">
    <location>
        <position position="171"/>
    </location>
    <ligand>
        <name>S-adenosyl-L-methionine</name>
        <dbReference type="ChEBI" id="CHEBI:59789"/>
    </ligand>
</feature>
<dbReference type="GO" id="GO:0002938">
    <property type="term" value="P:tRNA guanine ribose methylation"/>
    <property type="evidence" value="ECO:0007669"/>
    <property type="project" value="UniProtKB-UniRule"/>
</dbReference>
<evidence type="ECO:0000256" key="1">
    <source>
        <dbReference type="ARBA" id="ARBA00022555"/>
    </source>
</evidence>
<keyword evidence="5 7" id="KW-0819">tRNA processing</keyword>
<dbReference type="Gene3D" id="3.40.1280.10">
    <property type="match status" value="1"/>
</dbReference>
<dbReference type="FunCoup" id="A0A1I1WF89">
    <property type="interactions" value="205"/>
</dbReference>
<evidence type="ECO:0000256" key="3">
    <source>
        <dbReference type="ARBA" id="ARBA00022679"/>
    </source>
</evidence>
<dbReference type="InterPro" id="IPR001537">
    <property type="entry name" value="SpoU_MeTrfase"/>
</dbReference>
<dbReference type="HAMAP" id="MF_02060">
    <property type="entry name" value="tRNA_methyltr_TrmH"/>
    <property type="match status" value="1"/>
</dbReference>
<proteinExistence type="inferred from homology"/>
<evidence type="ECO:0000259" key="8">
    <source>
        <dbReference type="Pfam" id="PF00588"/>
    </source>
</evidence>
<evidence type="ECO:0000256" key="5">
    <source>
        <dbReference type="ARBA" id="ARBA00022694"/>
    </source>
</evidence>
<name>A0A1I1WF89_9BACT</name>
<evidence type="ECO:0000313" key="10">
    <source>
        <dbReference type="Proteomes" id="UP000181976"/>
    </source>
</evidence>
<evidence type="ECO:0000313" key="9">
    <source>
        <dbReference type="EMBL" id="SFD93048.1"/>
    </source>
</evidence>
<feature type="binding site" evidence="7">
    <location>
        <position position="127"/>
    </location>
    <ligand>
        <name>S-adenosyl-L-methionine</name>
        <dbReference type="ChEBI" id="CHEBI:59789"/>
    </ligand>
</feature>
<dbReference type="GO" id="GO:0000049">
    <property type="term" value="F:tRNA binding"/>
    <property type="evidence" value="ECO:0007669"/>
    <property type="project" value="UniProtKB-UniRule"/>
</dbReference>
<dbReference type="SUPFAM" id="SSF75217">
    <property type="entry name" value="alpha/beta knot"/>
    <property type="match status" value="1"/>
</dbReference>
<comment type="similarity">
    <text evidence="7">Belongs to the class IV-like SAM-binding methyltransferase superfamily. RNA methyltransferase TrmH family.</text>
</comment>
<dbReference type="PANTHER" id="PTHR43453">
    <property type="entry name" value="RRNA METHYLASE-LIKE"/>
    <property type="match status" value="1"/>
</dbReference>
<keyword evidence="2 7" id="KW-0489">Methyltransferase</keyword>
<dbReference type="Pfam" id="PF00588">
    <property type="entry name" value="SpoU_methylase"/>
    <property type="match status" value="1"/>
</dbReference>
<keyword evidence="10" id="KW-1185">Reference proteome</keyword>
<dbReference type="AlphaFoldDB" id="A0A1I1WF89"/>
<evidence type="ECO:0000256" key="6">
    <source>
        <dbReference type="ARBA" id="ARBA00022884"/>
    </source>
</evidence>
<dbReference type="InterPro" id="IPR029028">
    <property type="entry name" value="Alpha/beta_knot_MTases"/>
</dbReference>
<sequence length="240" mass="27691">MGVFLLGMPLFYRIMEKELIRYLSDFLTPERFRLFEKVLQCRTNYLTVVVENIFNPHNISAVLRSCDCFGIQDIHIIDDNQNYEVNPEIALGAFKWLSIHKYSQGMGNSSQFVLNELKSKKYRIFATVPDHKAVAFSEIDVSKGPIALVFGNEKEGISDSTRELADGLITIPMVGFTESLNISVAAAIMLQHFSSHIRKYLDKSVWELDNDYREQLLLNWMRKTIKKADLIEKAFNKKQK</sequence>
<keyword evidence="1 7" id="KW-0820">tRNA-binding</keyword>
<organism evidence="9 10">
    <name type="scientific">Thermophagus xiamenensis</name>
    <dbReference type="NCBI Taxonomy" id="385682"/>
    <lineage>
        <taxon>Bacteria</taxon>
        <taxon>Pseudomonadati</taxon>
        <taxon>Bacteroidota</taxon>
        <taxon>Bacteroidia</taxon>
        <taxon>Marinilabiliales</taxon>
        <taxon>Marinilabiliaceae</taxon>
        <taxon>Thermophagus</taxon>
    </lineage>
</organism>
<feature type="domain" description="tRNA/rRNA methyltransferase SpoU type" evidence="8">
    <location>
        <begin position="46"/>
        <end position="190"/>
    </location>
</feature>
<keyword evidence="6 7" id="KW-0694">RNA-binding</keyword>
<evidence type="ECO:0000256" key="4">
    <source>
        <dbReference type="ARBA" id="ARBA00022691"/>
    </source>
</evidence>
<reference evidence="9 10" key="1">
    <citation type="submission" date="2016-10" db="EMBL/GenBank/DDBJ databases">
        <authorList>
            <person name="de Groot N.N."/>
        </authorList>
    </citation>
    <scope>NUCLEOTIDE SEQUENCE [LARGE SCALE GENOMIC DNA]</scope>
    <source>
        <strain evidence="9 10">DSM 19012</strain>
    </source>
</reference>
<dbReference type="InParanoid" id="A0A1I1WF89"/>
<evidence type="ECO:0000256" key="2">
    <source>
        <dbReference type="ARBA" id="ARBA00022603"/>
    </source>
</evidence>
<dbReference type="EC" id="2.1.1.34" evidence="7"/>
<dbReference type="CDD" id="cd18092">
    <property type="entry name" value="SpoU-like_TrmH"/>
    <property type="match status" value="1"/>
</dbReference>
<dbReference type="GO" id="GO:0141100">
    <property type="term" value="F:tRNA (guanine(18)-2'-O)-methyltransferase activity"/>
    <property type="evidence" value="ECO:0007669"/>
    <property type="project" value="UniProtKB-UniRule"/>
</dbReference>
<accession>A0A1I1WF89</accession>
<dbReference type="PANTHER" id="PTHR43453:SF1">
    <property type="entry name" value="TRNA_RRNA METHYLTRANSFERASE SPOU TYPE DOMAIN-CONTAINING PROTEIN"/>
    <property type="match status" value="1"/>
</dbReference>
<dbReference type="eggNOG" id="COG0566">
    <property type="taxonomic scope" value="Bacteria"/>
</dbReference>
<comment type="catalytic activity">
    <reaction evidence="7">
        <text>guanosine(18) in tRNA + S-adenosyl-L-methionine = 2'-O-methylguanosine(18) in tRNA + S-adenosyl-L-homocysteine + H(+)</text>
        <dbReference type="Rhea" id="RHEA:20077"/>
        <dbReference type="Rhea" id="RHEA-COMP:10190"/>
        <dbReference type="Rhea" id="RHEA-COMP:10192"/>
        <dbReference type="ChEBI" id="CHEBI:15378"/>
        <dbReference type="ChEBI" id="CHEBI:57856"/>
        <dbReference type="ChEBI" id="CHEBI:59789"/>
        <dbReference type="ChEBI" id="CHEBI:74269"/>
        <dbReference type="ChEBI" id="CHEBI:74445"/>
        <dbReference type="EC" id="2.1.1.34"/>
    </reaction>
</comment>
<dbReference type="InterPro" id="IPR033671">
    <property type="entry name" value="TrmH"/>
</dbReference>
<comment type="function">
    <text evidence="7">Catalyzes the 2'-O methylation of guanosine at position 18 in tRNA.</text>
</comment>
<protein>
    <recommendedName>
        <fullName evidence="7">tRNA (guanosine(18)-2'-O)-methyltransferase</fullName>
        <ecNumber evidence="7">2.1.1.34</ecNumber>
    </recommendedName>
    <alternativeName>
        <fullName evidence="7">tRNA [Gm18] methyltransferase</fullName>
    </alternativeName>
</protein>
<gene>
    <name evidence="7" type="primary">trmH</name>
    <name evidence="9" type="ORF">SAMN05444380_10452</name>
</gene>